<evidence type="ECO:0008006" key="5">
    <source>
        <dbReference type="Google" id="ProtNLM"/>
    </source>
</evidence>
<evidence type="ECO:0000313" key="4">
    <source>
        <dbReference type="Proteomes" id="UP001183414"/>
    </source>
</evidence>
<comment type="caution">
    <text evidence="3">The sequence shown here is derived from an EMBL/GenBank/DDBJ whole genome shotgun (WGS) entry which is preliminary data.</text>
</comment>
<evidence type="ECO:0000256" key="1">
    <source>
        <dbReference type="SAM" id="MobiDB-lite"/>
    </source>
</evidence>
<accession>A0ABU2NYM0</accession>
<keyword evidence="2" id="KW-0472">Membrane</keyword>
<dbReference type="Proteomes" id="UP001183414">
    <property type="component" value="Unassembled WGS sequence"/>
</dbReference>
<protein>
    <recommendedName>
        <fullName evidence="5">Septum formation initiator</fullName>
    </recommendedName>
</protein>
<organism evidence="3 4">
    <name type="scientific">Streptomyces hazeniae</name>
    <dbReference type="NCBI Taxonomy" id="3075538"/>
    <lineage>
        <taxon>Bacteria</taxon>
        <taxon>Bacillati</taxon>
        <taxon>Actinomycetota</taxon>
        <taxon>Actinomycetes</taxon>
        <taxon>Kitasatosporales</taxon>
        <taxon>Streptomycetaceae</taxon>
        <taxon>Streptomyces</taxon>
    </lineage>
</organism>
<feature type="compositionally biased region" description="Pro residues" evidence="1">
    <location>
        <begin position="117"/>
        <end position="127"/>
    </location>
</feature>
<keyword evidence="2" id="KW-1133">Transmembrane helix</keyword>
<keyword evidence="2" id="KW-0812">Transmembrane</keyword>
<feature type="compositionally biased region" description="Pro residues" evidence="1">
    <location>
        <begin position="134"/>
        <end position="145"/>
    </location>
</feature>
<feature type="region of interest" description="Disordered" evidence="1">
    <location>
        <begin position="67"/>
        <end position="175"/>
    </location>
</feature>
<sequence length="175" mass="18019">MNAQQRLARLTRSVGAGRTSTAARTPFVLLVVVLLGSGLLALLLLNASLNKGSFQVTRLEQRTTELGEEEQALEQEVASYSDPAGLRERARELGMVPGGPPAFLEPDGTVRGSPEPATAPPAPPPGEAPEEETPGPPAGAGPSPEPGASGGPQEPQPRVQPEESAGAAQQPVQPE</sequence>
<dbReference type="EMBL" id="JAVREQ010000019">
    <property type="protein sequence ID" value="MDT0381062.1"/>
    <property type="molecule type" value="Genomic_DNA"/>
</dbReference>
<keyword evidence="4" id="KW-1185">Reference proteome</keyword>
<feature type="compositionally biased region" description="Low complexity" evidence="1">
    <location>
        <begin position="151"/>
        <end position="163"/>
    </location>
</feature>
<evidence type="ECO:0000313" key="3">
    <source>
        <dbReference type="EMBL" id="MDT0381062.1"/>
    </source>
</evidence>
<gene>
    <name evidence="3" type="ORF">RM572_20105</name>
</gene>
<name>A0ABU2NYM0_9ACTN</name>
<proteinExistence type="predicted"/>
<feature type="transmembrane region" description="Helical" evidence="2">
    <location>
        <begin position="27"/>
        <end position="49"/>
    </location>
</feature>
<dbReference type="RefSeq" id="WP_311674758.1">
    <property type="nucleotide sequence ID" value="NZ_JAVREQ010000019.1"/>
</dbReference>
<evidence type="ECO:0000256" key="2">
    <source>
        <dbReference type="SAM" id="Phobius"/>
    </source>
</evidence>
<reference evidence="4" key="1">
    <citation type="submission" date="2023-07" db="EMBL/GenBank/DDBJ databases">
        <title>30 novel species of actinomycetes from the DSMZ collection.</title>
        <authorList>
            <person name="Nouioui I."/>
        </authorList>
    </citation>
    <scope>NUCLEOTIDE SEQUENCE [LARGE SCALE GENOMIC DNA]</scope>
    <source>
        <strain evidence="4">DSM 42041</strain>
    </source>
</reference>